<evidence type="ECO:0000313" key="5">
    <source>
        <dbReference type="Proteomes" id="UP000800235"/>
    </source>
</evidence>
<dbReference type="GO" id="GO:0003723">
    <property type="term" value="F:RNA binding"/>
    <property type="evidence" value="ECO:0007669"/>
    <property type="project" value="InterPro"/>
</dbReference>
<proteinExistence type="predicted"/>
<dbReference type="InterPro" id="IPR016191">
    <property type="entry name" value="Ribonuclease/ribotoxin"/>
</dbReference>
<comment type="caution">
    <text evidence="4">The sequence shown here is derived from an EMBL/GenBank/DDBJ whole genome shotgun (WGS) entry which is preliminary data.</text>
</comment>
<organism evidence="4 5">
    <name type="scientific">Tothia fuscella</name>
    <dbReference type="NCBI Taxonomy" id="1048955"/>
    <lineage>
        <taxon>Eukaryota</taxon>
        <taxon>Fungi</taxon>
        <taxon>Dikarya</taxon>
        <taxon>Ascomycota</taxon>
        <taxon>Pezizomycotina</taxon>
        <taxon>Dothideomycetes</taxon>
        <taxon>Pleosporomycetidae</taxon>
        <taxon>Venturiales</taxon>
        <taxon>Cylindrosympodiaceae</taxon>
        <taxon>Tothia</taxon>
    </lineage>
</organism>
<reference evidence="4" key="1">
    <citation type="journal article" date="2020" name="Stud. Mycol.">
        <title>101 Dothideomycetes genomes: a test case for predicting lifestyles and emergence of pathogens.</title>
        <authorList>
            <person name="Haridas S."/>
            <person name="Albert R."/>
            <person name="Binder M."/>
            <person name="Bloem J."/>
            <person name="Labutti K."/>
            <person name="Salamov A."/>
            <person name="Andreopoulos B."/>
            <person name="Baker S."/>
            <person name="Barry K."/>
            <person name="Bills G."/>
            <person name="Bluhm B."/>
            <person name="Cannon C."/>
            <person name="Castanera R."/>
            <person name="Culley D."/>
            <person name="Daum C."/>
            <person name="Ezra D."/>
            <person name="Gonzalez J."/>
            <person name="Henrissat B."/>
            <person name="Kuo A."/>
            <person name="Liang C."/>
            <person name="Lipzen A."/>
            <person name="Lutzoni F."/>
            <person name="Magnuson J."/>
            <person name="Mondo S."/>
            <person name="Nolan M."/>
            <person name="Ohm R."/>
            <person name="Pangilinan J."/>
            <person name="Park H.-J."/>
            <person name="Ramirez L."/>
            <person name="Alfaro M."/>
            <person name="Sun H."/>
            <person name="Tritt A."/>
            <person name="Yoshinaga Y."/>
            <person name="Zwiers L.-H."/>
            <person name="Turgeon B."/>
            <person name="Goodwin S."/>
            <person name="Spatafora J."/>
            <person name="Crous P."/>
            <person name="Grigoriev I."/>
        </authorList>
    </citation>
    <scope>NUCLEOTIDE SEQUENCE</scope>
    <source>
        <strain evidence="4">CBS 130266</strain>
    </source>
</reference>
<dbReference type="Proteomes" id="UP000800235">
    <property type="component" value="Unassembled WGS sequence"/>
</dbReference>
<dbReference type="AlphaFoldDB" id="A0A9P4NYN1"/>
<protein>
    <submittedName>
        <fullName evidence="4">Uncharacterized protein</fullName>
    </submittedName>
</protein>
<keyword evidence="2" id="KW-0378">Hydrolase</keyword>
<evidence type="ECO:0000313" key="4">
    <source>
        <dbReference type="EMBL" id="KAF2433683.1"/>
    </source>
</evidence>
<dbReference type="EMBL" id="MU007019">
    <property type="protein sequence ID" value="KAF2433683.1"/>
    <property type="molecule type" value="Genomic_DNA"/>
</dbReference>
<sequence length="288" mass="32372">MNRRGYYDAANDRILHTHNEAIKNQRISEVSVLEQLSRAPNPHETGKWGYPHKSTNQEEIWMNARGQPYGQAYSNPGYQQGQRTHGHYLSQGQYGNQGQIGTQYGSGMYSSPNGSQGSLRSNGSASSLHSTHSQASHVSSTTSLYEYPVKQDFDGRKYFNYQVKKRDGEDPGPFRAVTNQNKRYKGIMCHQGNARSPNVGPFHLCKDEKWRLLDALCRRIYNLGAVGMRVGSFGGCANQELNFCDEKRDSRSFLEINSVAKLEQDLDSNTIGFRAAVQQKLVPQLAIE</sequence>
<accession>A0A9P4NYN1</accession>
<keyword evidence="1" id="KW-0540">Nuclease</keyword>
<dbReference type="GO" id="GO:0004540">
    <property type="term" value="F:RNA nuclease activity"/>
    <property type="evidence" value="ECO:0007669"/>
    <property type="project" value="InterPro"/>
</dbReference>
<evidence type="ECO:0000256" key="2">
    <source>
        <dbReference type="ARBA" id="ARBA00022801"/>
    </source>
</evidence>
<dbReference type="GO" id="GO:0016787">
    <property type="term" value="F:hydrolase activity"/>
    <property type="evidence" value="ECO:0007669"/>
    <property type="project" value="UniProtKB-KW"/>
</dbReference>
<evidence type="ECO:0000256" key="1">
    <source>
        <dbReference type="ARBA" id="ARBA00022722"/>
    </source>
</evidence>
<evidence type="ECO:0000256" key="3">
    <source>
        <dbReference type="SAM" id="MobiDB-lite"/>
    </source>
</evidence>
<name>A0A9P4NYN1_9PEZI</name>
<feature type="region of interest" description="Disordered" evidence="3">
    <location>
        <begin position="79"/>
        <end position="141"/>
    </location>
</feature>
<dbReference type="OrthoDB" id="4998592at2759"/>
<dbReference type="SUPFAM" id="SSF53933">
    <property type="entry name" value="Microbial ribonucleases"/>
    <property type="match status" value="1"/>
</dbReference>
<keyword evidence="5" id="KW-1185">Reference proteome</keyword>
<dbReference type="Gene3D" id="3.10.450.30">
    <property type="entry name" value="Microbial ribonucleases"/>
    <property type="match status" value="1"/>
</dbReference>
<feature type="compositionally biased region" description="Polar residues" evidence="3">
    <location>
        <begin position="90"/>
        <end position="141"/>
    </location>
</feature>
<gene>
    <name evidence="4" type="ORF">EJ08DRAFT_657823</name>
</gene>